<dbReference type="SUPFAM" id="SSF53448">
    <property type="entry name" value="Nucleotide-diphospho-sugar transferases"/>
    <property type="match status" value="1"/>
</dbReference>
<name>A7NQ39_ROSCS</name>
<evidence type="ECO:0000259" key="1">
    <source>
        <dbReference type="Pfam" id="PF00535"/>
    </source>
</evidence>
<dbReference type="GO" id="GO:0016740">
    <property type="term" value="F:transferase activity"/>
    <property type="evidence" value="ECO:0007669"/>
    <property type="project" value="UniProtKB-KW"/>
</dbReference>
<dbReference type="AlphaFoldDB" id="A7NQ39"/>
<dbReference type="KEGG" id="rca:Rcas_3636"/>
<dbReference type="EMBL" id="CP000804">
    <property type="protein sequence ID" value="ABU59685.1"/>
    <property type="molecule type" value="Genomic_DNA"/>
</dbReference>
<protein>
    <submittedName>
        <fullName evidence="2">Glycosyl transferase family 2</fullName>
    </submittedName>
</protein>
<evidence type="ECO:0000313" key="3">
    <source>
        <dbReference type="Proteomes" id="UP000000263"/>
    </source>
</evidence>
<dbReference type="CDD" id="cd00761">
    <property type="entry name" value="Glyco_tranf_GTA_type"/>
    <property type="match status" value="1"/>
</dbReference>
<evidence type="ECO:0000313" key="2">
    <source>
        <dbReference type="EMBL" id="ABU59685.1"/>
    </source>
</evidence>
<dbReference type="RefSeq" id="WP_012122108.1">
    <property type="nucleotide sequence ID" value="NC_009767.1"/>
</dbReference>
<dbReference type="Pfam" id="PF00535">
    <property type="entry name" value="Glycos_transf_2"/>
    <property type="match status" value="1"/>
</dbReference>
<dbReference type="InterPro" id="IPR001173">
    <property type="entry name" value="Glyco_trans_2-like"/>
</dbReference>
<keyword evidence="2" id="KW-0808">Transferase</keyword>
<feature type="domain" description="Glycosyltransferase 2-like" evidence="1">
    <location>
        <begin position="20"/>
        <end position="151"/>
    </location>
</feature>
<gene>
    <name evidence="2" type="ordered locus">Rcas_3636</name>
</gene>
<organism evidence="2 3">
    <name type="scientific">Roseiflexus castenholzii (strain DSM 13941 / HLO8)</name>
    <dbReference type="NCBI Taxonomy" id="383372"/>
    <lineage>
        <taxon>Bacteria</taxon>
        <taxon>Bacillati</taxon>
        <taxon>Chloroflexota</taxon>
        <taxon>Chloroflexia</taxon>
        <taxon>Chloroflexales</taxon>
        <taxon>Roseiflexineae</taxon>
        <taxon>Roseiflexaceae</taxon>
        <taxon>Roseiflexus</taxon>
    </lineage>
</organism>
<dbReference type="PANTHER" id="PTHR43685:SF2">
    <property type="entry name" value="GLYCOSYLTRANSFERASE 2-LIKE DOMAIN-CONTAINING PROTEIN"/>
    <property type="match status" value="1"/>
</dbReference>
<dbReference type="OrthoDB" id="150056at2"/>
<dbReference type="InterPro" id="IPR050834">
    <property type="entry name" value="Glycosyltransf_2"/>
</dbReference>
<dbReference type="eggNOG" id="COG1215">
    <property type="taxonomic scope" value="Bacteria"/>
</dbReference>
<dbReference type="PANTHER" id="PTHR43685">
    <property type="entry name" value="GLYCOSYLTRANSFERASE"/>
    <property type="match status" value="1"/>
</dbReference>
<reference evidence="2 3" key="1">
    <citation type="submission" date="2007-08" db="EMBL/GenBank/DDBJ databases">
        <title>Complete sequence of Roseiflexus castenholzii DSM 13941.</title>
        <authorList>
            <consortium name="US DOE Joint Genome Institute"/>
            <person name="Copeland A."/>
            <person name="Lucas S."/>
            <person name="Lapidus A."/>
            <person name="Barry K."/>
            <person name="Glavina del Rio T."/>
            <person name="Dalin E."/>
            <person name="Tice H."/>
            <person name="Pitluck S."/>
            <person name="Thompson L.S."/>
            <person name="Brettin T."/>
            <person name="Bruce D."/>
            <person name="Detter J.C."/>
            <person name="Han C."/>
            <person name="Tapia R."/>
            <person name="Schmutz J."/>
            <person name="Larimer F."/>
            <person name="Land M."/>
            <person name="Hauser L."/>
            <person name="Kyrpides N."/>
            <person name="Mikhailova N."/>
            <person name="Bryant D.A."/>
            <person name="Hanada S."/>
            <person name="Tsukatani Y."/>
            <person name="Richardson P."/>
        </authorList>
    </citation>
    <scope>NUCLEOTIDE SEQUENCE [LARGE SCALE GENOMIC DNA]</scope>
    <source>
        <strain evidence="3">DSM 13941 / HLO8</strain>
    </source>
</reference>
<dbReference type="Gene3D" id="3.90.550.10">
    <property type="entry name" value="Spore Coat Polysaccharide Biosynthesis Protein SpsA, Chain A"/>
    <property type="match status" value="1"/>
</dbReference>
<dbReference type="Proteomes" id="UP000000263">
    <property type="component" value="Chromosome"/>
</dbReference>
<dbReference type="CAZy" id="GT2">
    <property type="family name" value="Glycosyltransferase Family 2"/>
</dbReference>
<keyword evidence="3" id="KW-1185">Reference proteome</keyword>
<sequence length="322" mass="37001">MPHLHTQSDQAAAPGTPRVSVVIPCYNQARFLPEAVASVVAQTFTDWEIIIVDDGSPDDTATVAQRLIAAHPDRRIRLIRQENRGLAEARNAGIRAARAPYILPLDADDIIEPEMLAQTVAALDARPGVGFVYTDVRRFGAENNVLRTLPYSLERLRFENLMMPATLFRREAWEQVGGFQAFSPIQGYEDREFWVSLADAGWQGWHIPQPLLRYRRAEGSMLSQARRHDLELRAKIFLRHPRLYEPDVLAWARRVLSSEWSVNGALRSPWHRLLAYLGYVALIRRHHPPLLLPTIVHPFFWRLPIRWQGRLRALARLARLQR</sequence>
<proteinExistence type="predicted"/>
<accession>A7NQ39</accession>
<dbReference type="HOGENOM" id="CLU_025996_0_7_0"/>
<dbReference type="InterPro" id="IPR029044">
    <property type="entry name" value="Nucleotide-diphossugar_trans"/>
</dbReference>
<dbReference type="STRING" id="383372.Rcas_3636"/>